<evidence type="ECO:0000256" key="11">
    <source>
        <dbReference type="ARBA" id="ARBA00022840"/>
    </source>
</evidence>
<dbReference type="NCBIfam" id="NF004159">
    <property type="entry name" value="PRK05627.1-2"/>
    <property type="match status" value="1"/>
</dbReference>
<gene>
    <name evidence="17" type="ORF">EV668_3883</name>
</gene>
<dbReference type="InterPro" id="IPR014729">
    <property type="entry name" value="Rossmann-like_a/b/a_fold"/>
</dbReference>
<dbReference type="GO" id="GO:0005524">
    <property type="term" value="F:ATP binding"/>
    <property type="evidence" value="ECO:0007669"/>
    <property type="project" value="UniProtKB-UniRule"/>
</dbReference>
<evidence type="ECO:0000256" key="2">
    <source>
        <dbReference type="ARBA" id="ARBA00004726"/>
    </source>
</evidence>
<dbReference type="SMART" id="SM00904">
    <property type="entry name" value="Flavokinase"/>
    <property type="match status" value="1"/>
</dbReference>
<organism evidence="17 18">
    <name type="scientific">Enterovirga rhinocerotis</name>
    <dbReference type="NCBI Taxonomy" id="1339210"/>
    <lineage>
        <taxon>Bacteria</taxon>
        <taxon>Pseudomonadati</taxon>
        <taxon>Pseudomonadota</taxon>
        <taxon>Alphaproteobacteria</taxon>
        <taxon>Hyphomicrobiales</taxon>
        <taxon>Methylobacteriaceae</taxon>
        <taxon>Enterovirga</taxon>
    </lineage>
</organism>
<dbReference type="RefSeq" id="WP_245513319.1">
    <property type="nucleotide sequence ID" value="NZ_SNZR01000015.1"/>
</dbReference>
<evidence type="ECO:0000256" key="7">
    <source>
        <dbReference type="ARBA" id="ARBA00022695"/>
    </source>
</evidence>
<dbReference type="SUPFAM" id="SSF82114">
    <property type="entry name" value="Riboflavin kinase-like"/>
    <property type="match status" value="1"/>
</dbReference>
<comment type="caution">
    <text evidence="17">The sequence shown here is derived from an EMBL/GenBank/DDBJ whole genome shotgun (WGS) entry which is preliminary data.</text>
</comment>
<dbReference type="EMBL" id="SNZR01000015">
    <property type="protein sequence ID" value="TDR88018.1"/>
    <property type="molecule type" value="Genomic_DNA"/>
</dbReference>
<reference evidence="17 18" key="1">
    <citation type="submission" date="2019-03" db="EMBL/GenBank/DDBJ databases">
        <title>Genomic Encyclopedia of Type Strains, Phase IV (KMG-IV): sequencing the most valuable type-strain genomes for metagenomic binning, comparative biology and taxonomic classification.</title>
        <authorList>
            <person name="Goeker M."/>
        </authorList>
    </citation>
    <scope>NUCLEOTIDE SEQUENCE [LARGE SCALE GENOMIC DNA]</scope>
    <source>
        <strain evidence="17 18">DSM 25903</strain>
    </source>
</reference>
<evidence type="ECO:0000259" key="16">
    <source>
        <dbReference type="SMART" id="SM00904"/>
    </source>
</evidence>
<dbReference type="PIRSF" id="PIRSF004491">
    <property type="entry name" value="FAD_Synth"/>
    <property type="match status" value="1"/>
</dbReference>
<keyword evidence="6 15" id="KW-0808">Transferase</keyword>
<dbReference type="CDD" id="cd02064">
    <property type="entry name" value="FAD_synthetase_N"/>
    <property type="match status" value="1"/>
</dbReference>
<evidence type="ECO:0000313" key="18">
    <source>
        <dbReference type="Proteomes" id="UP000295122"/>
    </source>
</evidence>
<keyword evidence="7 15" id="KW-0548">Nucleotidyltransferase</keyword>
<dbReference type="InterPro" id="IPR023465">
    <property type="entry name" value="Riboflavin_kinase_dom_sf"/>
</dbReference>
<dbReference type="Pfam" id="PF06574">
    <property type="entry name" value="FAD_syn"/>
    <property type="match status" value="1"/>
</dbReference>
<dbReference type="InterPro" id="IPR002606">
    <property type="entry name" value="Riboflavin_kinase_bac"/>
</dbReference>
<comment type="catalytic activity">
    <reaction evidence="14 15">
        <text>FMN + ATP + H(+) = FAD + diphosphate</text>
        <dbReference type="Rhea" id="RHEA:17237"/>
        <dbReference type="ChEBI" id="CHEBI:15378"/>
        <dbReference type="ChEBI" id="CHEBI:30616"/>
        <dbReference type="ChEBI" id="CHEBI:33019"/>
        <dbReference type="ChEBI" id="CHEBI:57692"/>
        <dbReference type="ChEBI" id="CHEBI:58210"/>
        <dbReference type="EC" id="2.7.7.2"/>
    </reaction>
</comment>
<dbReference type="FunFam" id="3.40.50.620:FF:000021">
    <property type="entry name" value="Riboflavin biosynthesis protein"/>
    <property type="match status" value="1"/>
</dbReference>
<dbReference type="GO" id="GO:0009398">
    <property type="term" value="P:FMN biosynthetic process"/>
    <property type="evidence" value="ECO:0007669"/>
    <property type="project" value="UniProtKB-UniRule"/>
</dbReference>
<dbReference type="AlphaFoldDB" id="A0A4R7BQV5"/>
<dbReference type="EC" id="2.7.7.2" evidence="15"/>
<feature type="domain" description="Riboflavin kinase" evidence="16">
    <location>
        <begin position="187"/>
        <end position="311"/>
    </location>
</feature>
<dbReference type="GO" id="GO:0006747">
    <property type="term" value="P:FAD biosynthetic process"/>
    <property type="evidence" value="ECO:0007669"/>
    <property type="project" value="UniProtKB-UniRule"/>
</dbReference>
<comment type="pathway">
    <text evidence="3 15">Cofactor biosynthesis; FMN biosynthesis; FMN from riboflavin (ATP route): step 1/1.</text>
</comment>
<evidence type="ECO:0000256" key="8">
    <source>
        <dbReference type="ARBA" id="ARBA00022741"/>
    </source>
</evidence>
<dbReference type="GO" id="GO:0003919">
    <property type="term" value="F:FMN adenylyltransferase activity"/>
    <property type="evidence" value="ECO:0007669"/>
    <property type="project" value="UniProtKB-UniRule"/>
</dbReference>
<evidence type="ECO:0000256" key="3">
    <source>
        <dbReference type="ARBA" id="ARBA00005201"/>
    </source>
</evidence>
<evidence type="ECO:0000256" key="6">
    <source>
        <dbReference type="ARBA" id="ARBA00022679"/>
    </source>
</evidence>
<evidence type="ECO:0000256" key="12">
    <source>
        <dbReference type="ARBA" id="ARBA00023268"/>
    </source>
</evidence>
<keyword evidence="10 15" id="KW-0274">FAD</keyword>
<dbReference type="Pfam" id="PF01687">
    <property type="entry name" value="Flavokinase"/>
    <property type="match status" value="1"/>
</dbReference>
<dbReference type="GO" id="GO:0009231">
    <property type="term" value="P:riboflavin biosynthetic process"/>
    <property type="evidence" value="ECO:0007669"/>
    <property type="project" value="InterPro"/>
</dbReference>
<comment type="pathway">
    <text evidence="2 15">Cofactor biosynthesis; FAD biosynthesis; FAD from FMN: step 1/1.</text>
</comment>
<keyword evidence="18" id="KW-1185">Reference proteome</keyword>
<keyword evidence="9 15" id="KW-0418">Kinase</keyword>
<keyword evidence="12" id="KW-0511">Multifunctional enzyme</keyword>
<evidence type="ECO:0000256" key="14">
    <source>
        <dbReference type="ARBA" id="ARBA00049494"/>
    </source>
</evidence>
<evidence type="ECO:0000256" key="5">
    <source>
        <dbReference type="ARBA" id="ARBA00022643"/>
    </source>
</evidence>
<dbReference type="EC" id="2.7.1.26" evidence="15"/>
<keyword evidence="8 15" id="KW-0547">Nucleotide-binding</keyword>
<dbReference type="GO" id="GO:0008531">
    <property type="term" value="F:riboflavin kinase activity"/>
    <property type="evidence" value="ECO:0007669"/>
    <property type="project" value="UniProtKB-UniRule"/>
</dbReference>
<dbReference type="UniPathway" id="UPA00277">
    <property type="reaction ID" value="UER00407"/>
</dbReference>
<dbReference type="Proteomes" id="UP000295122">
    <property type="component" value="Unassembled WGS sequence"/>
</dbReference>
<dbReference type="InterPro" id="IPR023468">
    <property type="entry name" value="Riboflavin_kinase"/>
</dbReference>
<comment type="similarity">
    <text evidence="15">Belongs to the ribF family.</text>
</comment>
<keyword evidence="11 15" id="KW-0067">ATP-binding</keyword>
<comment type="catalytic activity">
    <reaction evidence="13 15">
        <text>riboflavin + ATP = FMN + ADP + H(+)</text>
        <dbReference type="Rhea" id="RHEA:14357"/>
        <dbReference type="ChEBI" id="CHEBI:15378"/>
        <dbReference type="ChEBI" id="CHEBI:30616"/>
        <dbReference type="ChEBI" id="CHEBI:57986"/>
        <dbReference type="ChEBI" id="CHEBI:58210"/>
        <dbReference type="ChEBI" id="CHEBI:456216"/>
        <dbReference type="EC" id="2.7.1.26"/>
    </reaction>
</comment>
<dbReference type="NCBIfam" id="TIGR00083">
    <property type="entry name" value="ribF"/>
    <property type="match status" value="1"/>
</dbReference>
<evidence type="ECO:0000256" key="4">
    <source>
        <dbReference type="ARBA" id="ARBA00022630"/>
    </source>
</evidence>
<accession>A0A4R7BQV5</accession>
<name>A0A4R7BQV5_9HYPH</name>
<dbReference type="PANTHER" id="PTHR22749">
    <property type="entry name" value="RIBOFLAVIN KINASE/FMN ADENYLYLTRANSFERASE"/>
    <property type="match status" value="1"/>
</dbReference>
<evidence type="ECO:0000313" key="17">
    <source>
        <dbReference type="EMBL" id="TDR88018.1"/>
    </source>
</evidence>
<dbReference type="InterPro" id="IPR015865">
    <property type="entry name" value="Riboflavin_kinase_bac/euk"/>
</dbReference>
<dbReference type="SUPFAM" id="SSF52374">
    <property type="entry name" value="Nucleotidylyl transferase"/>
    <property type="match status" value="1"/>
</dbReference>
<evidence type="ECO:0000256" key="13">
    <source>
        <dbReference type="ARBA" id="ARBA00047880"/>
    </source>
</evidence>
<keyword evidence="5 15" id="KW-0288">FMN</keyword>
<dbReference type="NCBIfam" id="NF004160">
    <property type="entry name" value="PRK05627.1-3"/>
    <property type="match status" value="1"/>
</dbReference>
<evidence type="ECO:0000256" key="1">
    <source>
        <dbReference type="ARBA" id="ARBA00002121"/>
    </source>
</evidence>
<comment type="function">
    <text evidence="1">Catalyzes the phosphorylation of riboflavin to FMN followed by the adenylation of FMN to FAD.</text>
</comment>
<proteinExistence type="inferred from homology"/>
<protein>
    <recommendedName>
        <fullName evidence="15">Riboflavin biosynthesis protein</fullName>
    </recommendedName>
    <domain>
        <recommendedName>
            <fullName evidence="15">Riboflavin kinase</fullName>
            <ecNumber evidence="15">2.7.1.26</ecNumber>
        </recommendedName>
        <alternativeName>
            <fullName evidence="15">Flavokinase</fullName>
        </alternativeName>
    </domain>
    <domain>
        <recommendedName>
            <fullName evidence="15">FMN adenylyltransferase</fullName>
            <ecNumber evidence="15">2.7.7.2</ecNumber>
        </recommendedName>
        <alternativeName>
            <fullName evidence="15">FAD pyrophosphorylase</fullName>
        </alternativeName>
        <alternativeName>
            <fullName evidence="15">FAD synthase</fullName>
        </alternativeName>
    </domain>
</protein>
<evidence type="ECO:0000256" key="10">
    <source>
        <dbReference type="ARBA" id="ARBA00022827"/>
    </source>
</evidence>
<dbReference type="Gene3D" id="2.40.30.30">
    <property type="entry name" value="Riboflavin kinase-like"/>
    <property type="match status" value="1"/>
</dbReference>
<dbReference type="InterPro" id="IPR015864">
    <property type="entry name" value="FAD_synthase"/>
</dbReference>
<dbReference type="Gene3D" id="3.40.50.620">
    <property type="entry name" value="HUPs"/>
    <property type="match status" value="1"/>
</dbReference>
<keyword evidence="4 15" id="KW-0285">Flavoprotein</keyword>
<evidence type="ECO:0000256" key="9">
    <source>
        <dbReference type="ARBA" id="ARBA00022777"/>
    </source>
</evidence>
<dbReference type="UniPathway" id="UPA00276">
    <property type="reaction ID" value="UER00406"/>
</dbReference>
<dbReference type="PANTHER" id="PTHR22749:SF6">
    <property type="entry name" value="RIBOFLAVIN KINASE"/>
    <property type="match status" value="1"/>
</dbReference>
<sequence>MPDGSTLQVCRDGEAPRRPGAVAAIGNFDGVHRGHRSLLDITRAEAARRGVPAAVLTFEPHPRDFFRPQDPGFRLTSETAKLKILARFGIDIVFVRRFDAALAATSAAEFVSRILKDELQLSAVVIGHDFHFGRGREGTPALLTELGAAAGIDILVQDAVAGGGAPVSSTRIRAALAAGDIAAAEELLGYRWFVEGTVRHGEKLGRTLGFPTANIALPAGCRLRHGIYAVRVATAPGTIHDGVASFGRRPTFDNGAPLLETFLFDFAGDLYGQSIEVEFLDWIRPEEKFASAEDLVVAMNRDAARARAIAAAPRSAPSLIG</sequence>
<evidence type="ECO:0000256" key="15">
    <source>
        <dbReference type="PIRNR" id="PIRNR004491"/>
    </source>
</evidence>